<accession>D1A8S9</accession>
<keyword evidence="3" id="KW-1185">Reference proteome</keyword>
<proteinExistence type="predicted"/>
<reference evidence="2 3" key="1">
    <citation type="journal article" date="2011" name="Stand. Genomic Sci.">
        <title>Complete genome sequence of Thermomonospora curvata type strain (B9).</title>
        <authorList>
            <person name="Chertkov O."/>
            <person name="Sikorski J."/>
            <person name="Nolan M."/>
            <person name="Lapidus A."/>
            <person name="Lucas S."/>
            <person name="Del Rio T.G."/>
            <person name="Tice H."/>
            <person name="Cheng J.F."/>
            <person name="Goodwin L."/>
            <person name="Pitluck S."/>
            <person name="Liolios K."/>
            <person name="Ivanova N."/>
            <person name="Mavromatis K."/>
            <person name="Mikhailova N."/>
            <person name="Ovchinnikova G."/>
            <person name="Pati A."/>
            <person name="Chen A."/>
            <person name="Palaniappan K."/>
            <person name="Djao O.D."/>
            <person name="Land M."/>
            <person name="Hauser L."/>
            <person name="Chang Y.J."/>
            <person name="Jeffries C.D."/>
            <person name="Brettin T."/>
            <person name="Han C."/>
            <person name="Detter J.C."/>
            <person name="Rohde M."/>
            <person name="Goker M."/>
            <person name="Woyke T."/>
            <person name="Bristow J."/>
            <person name="Eisen J.A."/>
            <person name="Markowitz V."/>
            <person name="Hugenholtz P."/>
            <person name="Klenk H.P."/>
            <person name="Kyrpides N.C."/>
        </authorList>
    </citation>
    <scope>NUCLEOTIDE SEQUENCE [LARGE SCALE GENOMIC DNA]</scope>
    <source>
        <strain evidence="3">ATCC 19995 / DSM 43183 / JCM 3096 / KCTC 9072 / NBRC 15933 / NCIMB 10081 / Henssen B9</strain>
    </source>
</reference>
<evidence type="ECO:0000313" key="2">
    <source>
        <dbReference type="EMBL" id="ACY98567.1"/>
    </source>
</evidence>
<dbReference type="Proteomes" id="UP000001918">
    <property type="component" value="Chromosome"/>
</dbReference>
<organism evidence="2 3">
    <name type="scientific">Thermomonospora curvata (strain ATCC 19995 / DSM 43183 / JCM 3096 / KCTC 9072 / NBRC 15933 / NCIMB 10081 / Henssen B9)</name>
    <dbReference type="NCBI Taxonomy" id="471852"/>
    <lineage>
        <taxon>Bacteria</taxon>
        <taxon>Bacillati</taxon>
        <taxon>Actinomycetota</taxon>
        <taxon>Actinomycetes</taxon>
        <taxon>Streptosporangiales</taxon>
        <taxon>Thermomonosporaceae</taxon>
        <taxon>Thermomonospora</taxon>
    </lineage>
</organism>
<gene>
    <name evidence="2" type="ordered locus">Tcur_3025</name>
</gene>
<dbReference type="HOGENOM" id="CLU_091690_0_0_11"/>
<evidence type="ECO:0000313" key="3">
    <source>
        <dbReference type="Proteomes" id="UP000001918"/>
    </source>
</evidence>
<dbReference type="KEGG" id="tcu:Tcur_3025"/>
<evidence type="ECO:0000259" key="1">
    <source>
        <dbReference type="PROSITE" id="PS51186"/>
    </source>
</evidence>
<feature type="domain" description="N-acetyltransferase" evidence="1">
    <location>
        <begin position="33"/>
        <end position="183"/>
    </location>
</feature>
<dbReference type="PROSITE" id="PS51186">
    <property type="entry name" value="GNAT"/>
    <property type="match status" value="1"/>
</dbReference>
<dbReference type="EMBL" id="CP001738">
    <property type="protein sequence ID" value="ACY98567.1"/>
    <property type="molecule type" value="Genomic_DNA"/>
</dbReference>
<protein>
    <submittedName>
        <fullName evidence="2">GCN5-related N-acetyltransferase</fullName>
    </submittedName>
</protein>
<dbReference type="SUPFAM" id="SSF55729">
    <property type="entry name" value="Acyl-CoA N-acyltransferases (Nat)"/>
    <property type="match status" value="1"/>
</dbReference>
<dbReference type="CDD" id="cd04301">
    <property type="entry name" value="NAT_SF"/>
    <property type="match status" value="1"/>
</dbReference>
<dbReference type="Gene3D" id="3.40.630.30">
    <property type="match status" value="1"/>
</dbReference>
<dbReference type="GO" id="GO:0016747">
    <property type="term" value="F:acyltransferase activity, transferring groups other than amino-acyl groups"/>
    <property type="evidence" value="ECO:0007669"/>
    <property type="project" value="InterPro"/>
</dbReference>
<dbReference type="eggNOG" id="COG0456">
    <property type="taxonomic scope" value="Bacteria"/>
</dbReference>
<dbReference type="InterPro" id="IPR000182">
    <property type="entry name" value="GNAT_dom"/>
</dbReference>
<keyword evidence="2" id="KW-0808">Transferase</keyword>
<dbReference type="STRING" id="471852.Tcur_3025"/>
<sequence>MRELDERGFRRRLGPILQVYAAAMNPPRDQLPGRYSIMERHATYPRFRALVAETRRPFLRGATILGFAYGFHGAPGQWWHDVVRQGLTEAGGPQFAAEWLSDAFEVAELHVDPAHQGRGVGRTLLTRLCAGRSERTVVLSTLARDPETRARRLYRSVGMIDLLPDFEFPGGGPRYAVMGARLPLAVSPE</sequence>
<name>D1A8S9_THECD</name>
<dbReference type="AlphaFoldDB" id="D1A8S9"/>
<dbReference type="Pfam" id="PF13508">
    <property type="entry name" value="Acetyltransf_7"/>
    <property type="match status" value="1"/>
</dbReference>
<dbReference type="InterPro" id="IPR016181">
    <property type="entry name" value="Acyl_CoA_acyltransferase"/>
</dbReference>